<sequence length="243" mass="26724">MGENETSEDGLSEIELDDFHGQLYSAAAILSGLMIADSSSIIPPQSEYSILNTTLLVAFLAYFGTLLIGRFIHTYHDYVRSAYQSIILRFDRFLPVSGEFNEYHIGWVLGIIFVILLFVDSVVKTRVIGAVYLLIIVGAAIHEYRSEEIPEPSAFFRDLVAISLSSALSVVVLVTIAPFLAEVHGQFGAVLSGVISVAIILLILYLLHKSHSRESLLTFHILVGLSFPIVVTALAIILYLLPL</sequence>
<accession>A0ABD5QPG3</accession>
<evidence type="ECO:0000313" key="2">
    <source>
        <dbReference type="EMBL" id="MFC5134012.1"/>
    </source>
</evidence>
<protein>
    <submittedName>
        <fullName evidence="2">Uncharacterized protein</fullName>
    </submittedName>
</protein>
<proteinExistence type="predicted"/>
<dbReference type="AlphaFoldDB" id="A0ABD5QPG3"/>
<keyword evidence="1" id="KW-0472">Membrane</keyword>
<dbReference type="EMBL" id="JBHSKV010000007">
    <property type="protein sequence ID" value="MFC5134012.1"/>
    <property type="molecule type" value="Genomic_DNA"/>
</dbReference>
<keyword evidence="1" id="KW-0812">Transmembrane</keyword>
<feature type="transmembrane region" description="Helical" evidence="1">
    <location>
        <begin position="187"/>
        <end position="207"/>
    </location>
</feature>
<gene>
    <name evidence="2" type="ORF">ACFPJA_04660</name>
</gene>
<organism evidence="2 3">
    <name type="scientific">Halorubrum glutamatedens</name>
    <dbReference type="NCBI Taxonomy" id="2707018"/>
    <lineage>
        <taxon>Archaea</taxon>
        <taxon>Methanobacteriati</taxon>
        <taxon>Methanobacteriota</taxon>
        <taxon>Stenosarchaea group</taxon>
        <taxon>Halobacteria</taxon>
        <taxon>Halobacteriales</taxon>
        <taxon>Haloferacaceae</taxon>
        <taxon>Halorubrum</taxon>
    </lineage>
</organism>
<dbReference type="RefSeq" id="WP_136516477.1">
    <property type="nucleotide sequence ID" value="NZ_JBHSKV010000007.1"/>
</dbReference>
<evidence type="ECO:0000313" key="3">
    <source>
        <dbReference type="Proteomes" id="UP001596145"/>
    </source>
</evidence>
<name>A0ABD5QPG3_9EURY</name>
<comment type="caution">
    <text evidence="2">The sequence shown here is derived from an EMBL/GenBank/DDBJ whole genome shotgun (WGS) entry which is preliminary data.</text>
</comment>
<feature type="transmembrane region" description="Helical" evidence="1">
    <location>
        <begin position="105"/>
        <end position="138"/>
    </location>
</feature>
<dbReference type="Proteomes" id="UP001596145">
    <property type="component" value="Unassembled WGS sequence"/>
</dbReference>
<feature type="transmembrane region" description="Helical" evidence="1">
    <location>
        <begin position="19"/>
        <end position="36"/>
    </location>
</feature>
<reference evidence="2 3" key="1">
    <citation type="journal article" date="2019" name="Int. J. Syst. Evol. Microbiol.">
        <title>The Global Catalogue of Microorganisms (GCM) 10K type strain sequencing project: providing services to taxonomists for standard genome sequencing and annotation.</title>
        <authorList>
            <consortium name="The Broad Institute Genomics Platform"/>
            <consortium name="The Broad Institute Genome Sequencing Center for Infectious Disease"/>
            <person name="Wu L."/>
            <person name="Ma J."/>
        </authorList>
    </citation>
    <scope>NUCLEOTIDE SEQUENCE [LARGE SCALE GENOMIC DNA]</scope>
    <source>
        <strain evidence="2 3">CGMCC 1.16026</strain>
    </source>
</reference>
<keyword evidence="1" id="KW-1133">Transmembrane helix</keyword>
<feature type="transmembrane region" description="Helical" evidence="1">
    <location>
        <begin position="48"/>
        <end position="72"/>
    </location>
</feature>
<feature type="transmembrane region" description="Helical" evidence="1">
    <location>
        <begin position="159"/>
        <end position="181"/>
    </location>
</feature>
<evidence type="ECO:0000256" key="1">
    <source>
        <dbReference type="SAM" id="Phobius"/>
    </source>
</evidence>
<feature type="transmembrane region" description="Helical" evidence="1">
    <location>
        <begin position="219"/>
        <end position="241"/>
    </location>
</feature>
<keyword evidence="3" id="KW-1185">Reference proteome</keyword>